<feature type="non-terminal residue" evidence="2">
    <location>
        <position position="47"/>
    </location>
</feature>
<dbReference type="AlphaFoldDB" id="F3CHZ1"/>
<gene>
    <name evidence="2" type="ORF">Pgy4_38573</name>
</gene>
<feature type="non-terminal residue" evidence="2">
    <location>
        <position position="1"/>
    </location>
</feature>
<protein>
    <submittedName>
        <fullName evidence="2">LysR family transcriptional regulator</fullName>
    </submittedName>
</protein>
<feature type="domain" description="HTH lysR-type" evidence="1">
    <location>
        <begin position="16"/>
        <end position="47"/>
    </location>
</feature>
<organism evidence="2 3">
    <name type="scientific">Pseudomonas savastanoi pv. glycinea str. race 4</name>
    <dbReference type="NCBI Taxonomy" id="875330"/>
    <lineage>
        <taxon>Bacteria</taxon>
        <taxon>Pseudomonadati</taxon>
        <taxon>Pseudomonadota</taxon>
        <taxon>Gammaproteobacteria</taxon>
        <taxon>Pseudomonadales</taxon>
        <taxon>Pseudomonadaceae</taxon>
        <taxon>Pseudomonas</taxon>
    </lineage>
</organism>
<dbReference type="Gene3D" id="1.10.10.10">
    <property type="entry name" value="Winged helix-like DNA-binding domain superfamily/Winged helix DNA-binding domain"/>
    <property type="match status" value="1"/>
</dbReference>
<accession>F3CHZ1</accession>
<dbReference type="SUPFAM" id="SSF46785">
    <property type="entry name" value="Winged helix' DNA-binding domain"/>
    <property type="match status" value="1"/>
</dbReference>
<name>F3CHZ1_PSESG</name>
<reference evidence="2 3" key="1">
    <citation type="journal article" date="2011" name="PLoS Pathog.">
        <title>Dynamic evolution of pathogenicity revealed by sequencing and comparative genomics of 19 Pseudomonas syringae isolates.</title>
        <authorList>
            <person name="Baltrus D.A."/>
            <person name="Nishimura M.T."/>
            <person name="Romanchuk A."/>
            <person name="Chang J.H."/>
            <person name="Mukhtar M.S."/>
            <person name="Cherkis K."/>
            <person name="Roach J."/>
            <person name="Grant S.R."/>
            <person name="Jones C.D."/>
            <person name="Dangl J.L."/>
        </authorList>
    </citation>
    <scope>NUCLEOTIDE SEQUENCE [LARGE SCALE GENOMIC DNA]</scope>
    <source>
        <strain evidence="3">race 4</strain>
    </source>
</reference>
<evidence type="ECO:0000313" key="3">
    <source>
        <dbReference type="Proteomes" id="UP000005466"/>
    </source>
</evidence>
<dbReference type="GO" id="GO:0003700">
    <property type="term" value="F:DNA-binding transcription factor activity"/>
    <property type="evidence" value="ECO:0007669"/>
    <property type="project" value="InterPro"/>
</dbReference>
<dbReference type="HOGENOM" id="CLU_3177356_0_0_6"/>
<dbReference type="EMBL" id="ADWY01003288">
    <property type="protein sequence ID" value="EGH18883.1"/>
    <property type="molecule type" value="Genomic_DNA"/>
</dbReference>
<evidence type="ECO:0000313" key="2">
    <source>
        <dbReference type="EMBL" id="EGH18883.1"/>
    </source>
</evidence>
<dbReference type="InterPro" id="IPR000847">
    <property type="entry name" value="LysR_HTH_N"/>
</dbReference>
<dbReference type="PROSITE" id="PS50931">
    <property type="entry name" value="HTH_LYSR"/>
    <property type="match status" value="1"/>
</dbReference>
<sequence length="47" mass="5219">HLLKNRYPPIGVLMSLTLRQVRYFVATAEIGQISQAAIHLNISQSAV</sequence>
<dbReference type="Pfam" id="PF00126">
    <property type="entry name" value="HTH_1"/>
    <property type="match status" value="1"/>
</dbReference>
<evidence type="ECO:0000259" key="1">
    <source>
        <dbReference type="PROSITE" id="PS50931"/>
    </source>
</evidence>
<comment type="caution">
    <text evidence="2">The sequence shown here is derived from an EMBL/GenBank/DDBJ whole genome shotgun (WGS) entry which is preliminary data.</text>
</comment>
<dbReference type="InterPro" id="IPR036390">
    <property type="entry name" value="WH_DNA-bd_sf"/>
</dbReference>
<dbReference type="InterPro" id="IPR036388">
    <property type="entry name" value="WH-like_DNA-bd_sf"/>
</dbReference>
<dbReference type="Proteomes" id="UP000005466">
    <property type="component" value="Unassembled WGS sequence"/>
</dbReference>
<proteinExistence type="predicted"/>